<dbReference type="Pfam" id="PF25320">
    <property type="entry name" value="TELO2_ARM"/>
    <property type="match status" value="1"/>
</dbReference>
<protein>
    <recommendedName>
        <fullName evidence="4">ENTH domain-containing protein</fullName>
    </recommendedName>
</protein>
<dbReference type="CDD" id="cd16989">
    <property type="entry name" value="ENTH_EpsinR"/>
    <property type="match status" value="1"/>
</dbReference>
<dbReference type="SMART" id="SM00273">
    <property type="entry name" value="ENTH"/>
    <property type="match status" value="1"/>
</dbReference>
<evidence type="ECO:0000259" key="4">
    <source>
        <dbReference type="PROSITE" id="PS50942"/>
    </source>
</evidence>
<dbReference type="Proteomes" id="UP001562425">
    <property type="component" value="Unassembled WGS sequence"/>
</dbReference>
<dbReference type="InterPro" id="IPR013809">
    <property type="entry name" value="ENTH"/>
</dbReference>
<feature type="region of interest" description="Disordered" evidence="3">
    <location>
        <begin position="1087"/>
        <end position="1112"/>
    </location>
</feature>
<dbReference type="SUPFAM" id="SSF48464">
    <property type="entry name" value="ENTH/VHS domain"/>
    <property type="match status" value="1"/>
</dbReference>
<feature type="domain" description="ENTH" evidence="4">
    <location>
        <begin position="1"/>
        <end position="131"/>
    </location>
</feature>
<keyword evidence="6" id="KW-1185">Reference proteome</keyword>
<dbReference type="PANTHER" id="PTHR12276:SF45">
    <property type="entry name" value="CLATHRIN INTERACTOR 1"/>
    <property type="match status" value="1"/>
</dbReference>
<evidence type="ECO:0000256" key="1">
    <source>
        <dbReference type="ARBA" id="ARBA00004496"/>
    </source>
</evidence>
<evidence type="ECO:0000313" key="6">
    <source>
        <dbReference type="Proteomes" id="UP001562425"/>
    </source>
</evidence>
<dbReference type="EMBL" id="JBEHCU010007137">
    <property type="protein sequence ID" value="KAL1395469.1"/>
    <property type="molecule type" value="Genomic_DNA"/>
</dbReference>
<dbReference type="InterPro" id="IPR057348">
    <property type="entry name" value="TELO2_ARM"/>
</dbReference>
<proteinExistence type="predicted"/>
<dbReference type="Gene3D" id="1.25.40.720">
    <property type="entry name" value="Telomere length regulation protein 2, C-terminal domain"/>
    <property type="match status" value="2"/>
</dbReference>
<comment type="caution">
    <text evidence="5">The sequence shown here is derived from an EMBL/GenBank/DDBJ whole genome shotgun (WGS) entry which is preliminary data.</text>
</comment>
<keyword evidence="2" id="KW-0963">Cytoplasm</keyword>
<organism evidence="5 6">
    <name type="scientific">Culex pipiens pipiens</name>
    <name type="common">Northern house mosquito</name>
    <dbReference type="NCBI Taxonomy" id="38569"/>
    <lineage>
        <taxon>Eukaryota</taxon>
        <taxon>Metazoa</taxon>
        <taxon>Ecdysozoa</taxon>
        <taxon>Arthropoda</taxon>
        <taxon>Hexapoda</taxon>
        <taxon>Insecta</taxon>
        <taxon>Pterygota</taxon>
        <taxon>Neoptera</taxon>
        <taxon>Endopterygota</taxon>
        <taxon>Diptera</taxon>
        <taxon>Nematocera</taxon>
        <taxon>Culicoidea</taxon>
        <taxon>Culicidae</taxon>
        <taxon>Culicinae</taxon>
        <taxon>Culicini</taxon>
        <taxon>Culex</taxon>
        <taxon>Culex</taxon>
    </lineage>
</organism>
<dbReference type="GO" id="GO:0012505">
    <property type="term" value="C:endomembrane system"/>
    <property type="evidence" value="ECO:0007669"/>
    <property type="project" value="UniProtKB-ARBA"/>
</dbReference>
<feature type="region of interest" description="Disordered" evidence="3">
    <location>
        <begin position="927"/>
        <end position="955"/>
    </location>
</feature>
<comment type="subcellular location">
    <subcellularLocation>
        <location evidence="1">Cytoplasm</location>
    </subcellularLocation>
</comment>
<reference evidence="5 6" key="1">
    <citation type="submission" date="2024-05" db="EMBL/GenBank/DDBJ databases">
        <title>Culex pipiens pipiens assembly and annotation.</title>
        <authorList>
            <person name="Alout H."/>
            <person name="Durand T."/>
        </authorList>
    </citation>
    <scope>NUCLEOTIDE SEQUENCE [LARGE SCALE GENOMIC DNA]</scope>
    <source>
        <strain evidence="5">HA-2024</strain>
        <tissue evidence="5">Whole body</tissue>
    </source>
</reference>
<dbReference type="FunFam" id="1.25.40.90:FF:000006">
    <property type="entry name" value="Clathrin interactor 1"/>
    <property type="match status" value="1"/>
</dbReference>
<feature type="compositionally biased region" description="Basic and acidic residues" evidence="3">
    <location>
        <begin position="927"/>
        <end position="937"/>
    </location>
</feature>
<name>A0ABD1D757_CULPP</name>
<evidence type="ECO:0000256" key="2">
    <source>
        <dbReference type="ARBA" id="ARBA00022490"/>
    </source>
</evidence>
<gene>
    <name evidence="5" type="ORF">pipiens_011223</name>
</gene>
<dbReference type="Gene3D" id="1.25.40.90">
    <property type="match status" value="1"/>
</dbReference>
<feature type="compositionally biased region" description="Acidic residues" evidence="3">
    <location>
        <begin position="195"/>
        <end position="206"/>
    </location>
</feature>
<feature type="compositionally biased region" description="Low complexity" evidence="3">
    <location>
        <begin position="230"/>
        <end position="242"/>
    </location>
</feature>
<feature type="compositionally biased region" description="Acidic residues" evidence="3">
    <location>
        <begin position="938"/>
        <end position="950"/>
    </location>
</feature>
<evidence type="ECO:0000256" key="3">
    <source>
        <dbReference type="SAM" id="MobiDB-lite"/>
    </source>
</evidence>
<dbReference type="InterPro" id="IPR008942">
    <property type="entry name" value="ENTH_VHS"/>
</dbReference>
<sequence>MNYTEIEGKVREATNDEAWGPTGPLMQELAHATFTYEHFPEVMSMLWKRMLQDNKTNWRRTYKSLLLLNYLVRNGSERVVTSSREHIYDLRSLENYTFVDENGKDQGINVRHKVRELIDFIQDDDKLREERKKAKKNKDKYIGMSSEAMGGGMRYGGSGGGGGGEYGGYRDSGYDGRRSEDRGYNEGRDRYEYDYQYDGEREDSDTESNGPSSNRYYDKERSKSPATRQSSSVSAHSHASGSTLGSGEKKINLNIKAPTTVSAVTKQPVGGSKATKKIDMGAASSFGKSTGTVASSNVPTADLGINSPTHRNTHAEEILVTHDTNATTADDLFKTCPGPPSVGSPGKLEELDDFNPRAADVPAAAAAPEFGDFESAFGAPPASKPAAGDDFADFAAFGSAAVPTPVAPSTDLFFGMSPSSGSSSANLFGGMAQPTPAVPAANDLLSDLSGLSLGSTNDWDRFAAEDYPGLLEELVARFDGEFPGMPVPDGRVWRLFCVDRNRGFVVENLRVLTDATLLERNREVFALMLSRLVQDDDWLGGTIVDATLVERGSEIEGLAKHNAQVSSDQLVQLLVAIPNRVANVLQRDTPDVFLPERFSQILLQHCLKAIDGVARATKIHQNLTTDPTFLSKLLSKIVTDFNSNKQSTHLQTSLRILSIWAHSNSHKPLLQAIFTNLSRPAIETIAVITLNKGIDLHDLLPEALTGDWRYVLTQKIPLFSTFPNPDPVVENLLHLLARKNKTLLQDLIQELITVWSSRTAIQRTPFEQHLYASKLLLLAMAYQAEIGKPSAEQVREFRRLLFGGLKCHLESPVKQMRCVGMIVAEVILGRFDEGDVPAENRLRFEFEGFDGKTLAMVEELRSFGGRCRFAGDELSQGLIEGGEVLDELVEKLFASSIERGEVVVFKPVETPVIAEVEVVDMKLPDSKKVTRKEQRDSDDSELDSDDDLEPYDLSNDTKIDQDRLRPRYLLDLREVLLDNSDQQTPQRFEIAIQAAPDLIDQQMANNDLKLALDLLQIFLSLESRCYMEDFEQLKFTCLVRIGTTFPKQCAEYLCREFHSDISKYSLQRRVLMLDILAQMAKVLANLDKTDKPPTPTSPTQPKNPTTNLLESKFREEAEQARKRALAERIVRDRIQSKTRRFSSRPLNATQPPETINRFSPVAGHFFYPLLRGFGSKQFLFSANLSFQYDADQLLLTTFLQTLAVLMICAENCPDGRRFARELVQLSVMLRFSEEPKVRASVLQMLAAVLMAVSREVLRQDLYAELMELRGWLEECTRESVVARAEQNEECRELARHVLVMCYGVLAEQ</sequence>
<accession>A0ABD1D757</accession>
<dbReference type="Pfam" id="PF10193">
    <property type="entry name" value="Telomere_reg-2"/>
    <property type="match status" value="1"/>
</dbReference>
<feature type="region of interest" description="Disordered" evidence="3">
    <location>
        <begin position="168"/>
        <end position="249"/>
    </location>
</feature>
<dbReference type="InterPro" id="IPR038528">
    <property type="entry name" value="TEL2_C_sf"/>
</dbReference>
<dbReference type="PROSITE" id="PS50942">
    <property type="entry name" value="ENTH"/>
    <property type="match status" value="1"/>
</dbReference>
<dbReference type="PANTHER" id="PTHR12276">
    <property type="entry name" value="EPSIN/ENT-RELATED"/>
    <property type="match status" value="1"/>
</dbReference>
<feature type="compositionally biased region" description="Basic and acidic residues" evidence="3">
    <location>
        <begin position="172"/>
        <end position="193"/>
    </location>
</feature>
<dbReference type="Pfam" id="PF01417">
    <property type="entry name" value="ENTH"/>
    <property type="match status" value="1"/>
</dbReference>
<dbReference type="GO" id="GO:0005737">
    <property type="term" value="C:cytoplasm"/>
    <property type="evidence" value="ECO:0007669"/>
    <property type="project" value="UniProtKB-SubCell"/>
</dbReference>
<dbReference type="InterPro" id="IPR019337">
    <property type="entry name" value="Telomere_length_regulation_dom"/>
</dbReference>
<evidence type="ECO:0000313" key="5">
    <source>
        <dbReference type="EMBL" id="KAL1395469.1"/>
    </source>
</evidence>